<proteinExistence type="predicted"/>
<feature type="transmembrane region" description="Helical" evidence="1">
    <location>
        <begin position="89"/>
        <end position="108"/>
    </location>
</feature>
<accession>A0A8S1DED3</accession>
<feature type="transmembrane region" description="Helical" evidence="1">
    <location>
        <begin position="45"/>
        <end position="68"/>
    </location>
</feature>
<dbReference type="Proteomes" id="UP000494165">
    <property type="component" value="Unassembled WGS sequence"/>
</dbReference>
<keyword evidence="1" id="KW-0812">Transmembrane</keyword>
<keyword evidence="1" id="KW-0472">Membrane</keyword>
<evidence type="ECO:0000313" key="3">
    <source>
        <dbReference type="Proteomes" id="UP000494165"/>
    </source>
</evidence>
<comment type="caution">
    <text evidence="2">The sequence shown here is derived from an EMBL/GenBank/DDBJ whole genome shotgun (WGS) entry which is preliminary data.</text>
</comment>
<sequence length="158" mass="18189">MQHKILPLRPEQLQSNEHFCGVKNDGTQIDKNETDNTPAFSLNHILFQISMLNVIPIYLTAIFTDCNILKMIISSLPLLSSIFVFRVRAFIYGSTLSGVAVLMMFFMLRTQSTCSFSFTGLSWEWKILAAYALCSFIFGIFVHLYRKDCFKYIPYICL</sequence>
<protein>
    <submittedName>
        <fullName evidence="2">Uncharacterized protein</fullName>
    </submittedName>
</protein>
<reference evidence="2 3" key="1">
    <citation type="submission" date="2020-04" db="EMBL/GenBank/DDBJ databases">
        <authorList>
            <person name="Alioto T."/>
            <person name="Alioto T."/>
            <person name="Gomez Garrido J."/>
        </authorList>
    </citation>
    <scope>NUCLEOTIDE SEQUENCE [LARGE SCALE GENOMIC DNA]</scope>
</reference>
<organism evidence="2 3">
    <name type="scientific">Cloeon dipterum</name>
    <dbReference type="NCBI Taxonomy" id="197152"/>
    <lineage>
        <taxon>Eukaryota</taxon>
        <taxon>Metazoa</taxon>
        <taxon>Ecdysozoa</taxon>
        <taxon>Arthropoda</taxon>
        <taxon>Hexapoda</taxon>
        <taxon>Insecta</taxon>
        <taxon>Pterygota</taxon>
        <taxon>Palaeoptera</taxon>
        <taxon>Ephemeroptera</taxon>
        <taxon>Pisciforma</taxon>
        <taxon>Baetidae</taxon>
        <taxon>Cloeon</taxon>
    </lineage>
</organism>
<gene>
    <name evidence="2" type="ORF">CLODIP_2_CD13009</name>
</gene>
<evidence type="ECO:0000256" key="1">
    <source>
        <dbReference type="SAM" id="Phobius"/>
    </source>
</evidence>
<dbReference type="AlphaFoldDB" id="A0A8S1DED3"/>
<dbReference type="EMBL" id="CADEPI010000251">
    <property type="protein sequence ID" value="CAB3381928.1"/>
    <property type="molecule type" value="Genomic_DNA"/>
</dbReference>
<feature type="transmembrane region" description="Helical" evidence="1">
    <location>
        <begin position="128"/>
        <end position="145"/>
    </location>
</feature>
<name>A0A8S1DED3_9INSE</name>
<evidence type="ECO:0000313" key="2">
    <source>
        <dbReference type="EMBL" id="CAB3381928.1"/>
    </source>
</evidence>
<keyword evidence="1" id="KW-1133">Transmembrane helix</keyword>
<keyword evidence="3" id="KW-1185">Reference proteome</keyword>